<protein>
    <submittedName>
        <fullName evidence="3">Uncharacterized protein</fullName>
    </submittedName>
</protein>
<feature type="chain" id="PRO_5037041784" evidence="2">
    <location>
        <begin position="27"/>
        <end position="148"/>
    </location>
</feature>
<comment type="caution">
    <text evidence="3">The sequence shown here is derived from an EMBL/GenBank/DDBJ whole genome shotgun (WGS) entry which is preliminary data.</text>
</comment>
<evidence type="ECO:0000313" key="3">
    <source>
        <dbReference type="EMBL" id="GGG75778.1"/>
    </source>
</evidence>
<dbReference type="EMBL" id="BMGT01000002">
    <property type="protein sequence ID" value="GGG75778.1"/>
    <property type="molecule type" value="Genomic_DNA"/>
</dbReference>
<feature type="compositionally biased region" description="Basic residues" evidence="1">
    <location>
        <begin position="42"/>
        <end position="51"/>
    </location>
</feature>
<feature type="region of interest" description="Disordered" evidence="1">
    <location>
        <begin position="124"/>
        <end position="148"/>
    </location>
</feature>
<dbReference type="AlphaFoldDB" id="A0A917HDI9"/>
<dbReference type="Proteomes" id="UP000647241">
    <property type="component" value="Unassembled WGS sequence"/>
</dbReference>
<feature type="compositionally biased region" description="Polar residues" evidence="1">
    <location>
        <begin position="139"/>
        <end position="148"/>
    </location>
</feature>
<gene>
    <name evidence="3" type="ORF">GCM10011585_18290</name>
</gene>
<evidence type="ECO:0000313" key="4">
    <source>
        <dbReference type="Proteomes" id="UP000647241"/>
    </source>
</evidence>
<feature type="region of interest" description="Disordered" evidence="1">
    <location>
        <begin position="28"/>
        <end position="80"/>
    </location>
</feature>
<sequence>MRYLFSIPTIALPTLALFLCSLGMSAQTPSAATGQTSPPPVKTHKPSKHRSPGGDVGSGTGDIGKGAAKGTGAAAEGVGKGAGDLVTLHPIGAATDVGKGAGVAGKDVGVGAVKGTGKIAKGTGRGIGKIFHHGHQDDTTTPSPERQN</sequence>
<feature type="compositionally biased region" description="Gly residues" evidence="1">
    <location>
        <begin position="54"/>
        <end position="69"/>
    </location>
</feature>
<keyword evidence="4" id="KW-1185">Reference proteome</keyword>
<accession>A0A917HDI9</accession>
<keyword evidence="2" id="KW-0732">Signal</keyword>
<evidence type="ECO:0000256" key="1">
    <source>
        <dbReference type="SAM" id="MobiDB-lite"/>
    </source>
</evidence>
<feature type="signal peptide" evidence="2">
    <location>
        <begin position="1"/>
        <end position="26"/>
    </location>
</feature>
<name>A0A917HDI9_9BACT</name>
<proteinExistence type="predicted"/>
<reference evidence="3" key="2">
    <citation type="submission" date="2020-09" db="EMBL/GenBank/DDBJ databases">
        <authorList>
            <person name="Sun Q."/>
            <person name="Zhou Y."/>
        </authorList>
    </citation>
    <scope>NUCLEOTIDE SEQUENCE</scope>
    <source>
        <strain evidence="3">CGMCC 1.12997</strain>
    </source>
</reference>
<reference evidence="3" key="1">
    <citation type="journal article" date="2014" name="Int. J. Syst. Evol. Microbiol.">
        <title>Complete genome sequence of Corynebacterium casei LMG S-19264T (=DSM 44701T), isolated from a smear-ripened cheese.</title>
        <authorList>
            <consortium name="US DOE Joint Genome Institute (JGI-PGF)"/>
            <person name="Walter F."/>
            <person name="Albersmeier A."/>
            <person name="Kalinowski J."/>
            <person name="Ruckert C."/>
        </authorList>
    </citation>
    <scope>NUCLEOTIDE SEQUENCE</scope>
    <source>
        <strain evidence="3">CGMCC 1.12997</strain>
    </source>
</reference>
<evidence type="ECO:0000256" key="2">
    <source>
        <dbReference type="SAM" id="SignalP"/>
    </source>
</evidence>
<organism evidence="3 4">
    <name type="scientific">Edaphobacter dinghuensis</name>
    <dbReference type="NCBI Taxonomy" id="1560005"/>
    <lineage>
        <taxon>Bacteria</taxon>
        <taxon>Pseudomonadati</taxon>
        <taxon>Acidobacteriota</taxon>
        <taxon>Terriglobia</taxon>
        <taxon>Terriglobales</taxon>
        <taxon>Acidobacteriaceae</taxon>
        <taxon>Edaphobacter</taxon>
    </lineage>
</organism>